<protein>
    <recommendedName>
        <fullName evidence="1">NERD domain-containing protein</fullName>
    </recommendedName>
</protein>
<dbReference type="EMBL" id="JAGETR010000132">
    <property type="protein sequence ID" value="MBO2007183.1"/>
    <property type="molecule type" value="Genomic_DNA"/>
</dbReference>
<proteinExistence type="predicted"/>
<dbReference type="AlphaFoldDB" id="A0A939SVF9"/>
<organism evidence="2">
    <name type="scientific">Serratia marcescens</name>
    <dbReference type="NCBI Taxonomy" id="615"/>
    <lineage>
        <taxon>Bacteria</taxon>
        <taxon>Pseudomonadati</taxon>
        <taxon>Pseudomonadota</taxon>
        <taxon>Gammaproteobacteria</taxon>
        <taxon>Enterobacterales</taxon>
        <taxon>Yersiniaceae</taxon>
        <taxon>Serratia</taxon>
    </lineage>
</organism>
<accession>A0A939SVF9</accession>
<comment type="caution">
    <text evidence="2">The sequence shown here is derived from an EMBL/GenBank/DDBJ whole genome shotgun (WGS) entry which is preliminary data.</text>
</comment>
<evidence type="ECO:0000313" key="2">
    <source>
        <dbReference type="EMBL" id="MBO2007183.1"/>
    </source>
</evidence>
<sequence>MNIDGNISIREIVRILETK</sequence>
<evidence type="ECO:0000259" key="1">
    <source>
        <dbReference type="PROSITE" id="PS50965"/>
    </source>
</evidence>
<dbReference type="InterPro" id="IPR011528">
    <property type="entry name" value="NERD"/>
</dbReference>
<feature type="domain" description="NERD" evidence="1">
    <location>
        <begin position="1"/>
        <end position="19"/>
    </location>
</feature>
<dbReference type="PROSITE" id="PS50965">
    <property type="entry name" value="NERD"/>
    <property type="match status" value="1"/>
</dbReference>
<name>A0A939SVF9_SERMA</name>
<gene>
    <name evidence="2" type="ORF">J4732_17915</name>
</gene>
<reference evidence="2" key="1">
    <citation type="submission" date="2021-03" db="EMBL/GenBank/DDBJ databases">
        <title>Molecular epidemiology and mechanisms of colistin and carbapenem resistance in Enterobacteriaceae from clinical isolates, the environment and porcine samples in Pretoria, South Africa.</title>
        <authorList>
            <person name="Bogoshi D."/>
            <person name="Mbelle N.M."/>
            <person name="Naidoo V."/>
            <person name="Osei Sekyere J."/>
        </authorList>
    </citation>
    <scope>NUCLEOTIDE SEQUENCE</scope>
    <source>
        <strain evidence="2">C080</strain>
    </source>
</reference>